<comment type="caution">
    <text evidence="3">The sequence shown here is derived from an EMBL/GenBank/DDBJ whole genome shotgun (WGS) entry which is preliminary data.</text>
</comment>
<proteinExistence type="predicted"/>
<dbReference type="NCBIfam" id="TIGR00254">
    <property type="entry name" value="GGDEF"/>
    <property type="match status" value="1"/>
</dbReference>
<dbReference type="Proteomes" id="UP000838308">
    <property type="component" value="Unassembled WGS sequence"/>
</dbReference>
<keyword evidence="1" id="KW-1133">Transmembrane helix</keyword>
<keyword evidence="1" id="KW-0812">Transmembrane</keyword>
<accession>A0ABN8KT05</accession>
<reference evidence="3" key="1">
    <citation type="submission" date="2022-04" db="EMBL/GenBank/DDBJ databases">
        <authorList>
            <person name="Criscuolo A."/>
        </authorList>
    </citation>
    <scope>NUCLEOTIDE SEQUENCE</scope>
    <source>
        <strain evidence="3">CIP111895</strain>
    </source>
</reference>
<dbReference type="InterPro" id="IPR000160">
    <property type="entry name" value="GGDEF_dom"/>
</dbReference>
<protein>
    <recommendedName>
        <fullName evidence="2">GGDEF domain-containing protein</fullName>
    </recommendedName>
</protein>
<dbReference type="PANTHER" id="PTHR45138">
    <property type="entry name" value="REGULATORY COMPONENTS OF SENSORY TRANSDUCTION SYSTEM"/>
    <property type="match status" value="1"/>
</dbReference>
<organism evidence="3 4">
    <name type="scientific">Neobacillus rhizosphaerae</name>
    <dbReference type="NCBI Taxonomy" id="2880965"/>
    <lineage>
        <taxon>Bacteria</taxon>
        <taxon>Bacillati</taxon>
        <taxon>Bacillota</taxon>
        <taxon>Bacilli</taxon>
        <taxon>Bacillales</taxon>
        <taxon>Bacillaceae</taxon>
        <taxon>Neobacillus</taxon>
    </lineage>
</organism>
<keyword evidence="1" id="KW-0472">Membrane</keyword>
<feature type="domain" description="GGDEF" evidence="2">
    <location>
        <begin position="218"/>
        <end position="344"/>
    </location>
</feature>
<evidence type="ECO:0000313" key="3">
    <source>
        <dbReference type="EMBL" id="CAH2716958.1"/>
    </source>
</evidence>
<dbReference type="SMART" id="SM00267">
    <property type="entry name" value="GGDEF"/>
    <property type="match status" value="1"/>
</dbReference>
<dbReference type="RefSeq" id="WP_248737192.1">
    <property type="nucleotide sequence ID" value="NZ_CALBWS010000035.1"/>
</dbReference>
<dbReference type="PROSITE" id="PS50887">
    <property type="entry name" value="GGDEF"/>
    <property type="match status" value="1"/>
</dbReference>
<dbReference type="Gene3D" id="3.30.70.270">
    <property type="match status" value="1"/>
</dbReference>
<feature type="transmembrane region" description="Helical" evidence="1">
    <location>
        <begin position="155"/>
        <end position="171"/>
    </location>
</feature>
<dbReference type="SUPFAM" id="SSF55073">
    <property type="entry name" value="Nucleotide cyclase"/>
    <property type="match status" value="1"/>
</dbReference>
<sequence length="344" mass="39653">MIKQFESLAELKRKIFLGVVPLIIIAFILNTILKNMDAANKLNFIVNNTLTVWFIISWVLMYKNRYVRFAEFSNLALVSFYHVSTFYDAVINDLGKIGGSLGDFIVWMPIYIMLIFLTLGIKKGLYFSISIFAITVVGGVMYMNKLPAESIDSLFQFYFSNLVYIIVLYYSQHVFKAYTKMELFNKHAYVDSLTGIANRHRIDEWLEIKLKDSQVMNISFSIIFFDIDHFKKINDFYGHNVGDSVLVELSELIQMNLDIRELFGRWGGEEFIIITDVCGKDATELAEYLRQKVAEHDFQEVGRLTASFGVADSQPEDNIDSLLNRADEGLYRSKNYGKNKVSMC</sequence>
<feature type="transmembrane region" description="Helical" evidence="1">
    <location>
        <begin position="124"/>
        <end position="143"/>
    </location>
</feature>
<feature type="transmembrane region" description="Helical" evidence="1">
    <location>
        <begin position="97"/>
        <end position="117"/>
    </location>
</feature>
<evidence type="ECO:0000259" key="2">
    <source>
        <dbReference type="PROSITE" id="PS50887"/>
    </source>
</evidence>
<evidence type="ECO:0000313" key="4">
    <source>
        <dbReference type="Proteomes" id="UP000838308"/>
    </source>
</evidence>
<feature type="transmembrane region" description="Helical" evidence="1">
    <location>
        <begin position="45"/>
        <end position="62"/>
    </location>
</feature>
<dbReference type="InterPro" id="IPR029787">
    <property type="entry name" value="Nucleotide_cyclase"/>
</dbReference>
<gene>
    <name evidence="3" type="ORF">BACCIP111895_04146</name>
</gene>
<dbReference type="InterPro" id="IPR050469">
    <property type="entry name" value="Diguanylate_Cyclase"/>
</dbReference>
<dbReference type="PANTHER" id="PTHR45138:SF9">
    <property type="entry name" value="DIGUANYLATE CYCLASE DGCM-RELATED"/>
    <property type="match status" value="1"/>
</dbReference>
<name>A0ABN8KT05_9BACI</name>
<dbReference type="Pfam" id="PF00990">
    <property type="entry name" value="GGDEF"/>
    <property type="match status" value="1"/>
</dbReference>
<dbReference type="InterPro" id="IPR043128">
    <property type="entry name" value="Rev_trsase/Diguanyl_cyclase"/>
</dbReference>
<dbReference type="EMBL" id="CALBWS010000035">
    <property type="protein sequence ID" value="CAH2716958.1"/>
    <property type="molecule type" value="Genomic_DNA"/>
</dbReference>
<dbReference type="CDD" id="cd01949">
    <property type="entry name" value="GGDEF"/>
    <property type="match status" value="1"/>
</dbReference>
<evidence type="ECO:0000256" key="1">
    <source>
        <dbReference type="SAM" id="Phobius"/>
    </source>
</evidence>
<feature type="transmembrane region" description="Helical" evidence="1">
    <location>
        <begin position="15"/>
        <end position="33"/>
    </location>
</feature>
<keyword evidence="4" id="KW-1185">Reference proteome</keyword>